<feature type="transmembrane region" description="Helical" evidence="2">
    <location>
        <begin position="912"/>
        <end position="930"/>
    </location>
</feature>
<keyword evidence="2" id="KW-1133">Transmembrane helix</keyword>
<comment type="caution">
    <text evidence="3">The sequence shown here is derived from an EMBL/GenBank/DDBJ whole genome shotgun (WGS) entry which is preliminary data.</text>
</comment>
<gene>
    <name evidence="3" type="ORF">TrCOL_g3444</name>
</gene>
<dbReference type="OrthoDB" id="194599at2759"/>
<feature type="transmembrane region" description="Helical" evidence="2">
    <location>
        <begin position="471"/>
        <end position="490"/>
    </location>
</feature>
<evidence type="ECO:0000256" key="1">
    <source>
        <dbReference type="SAM" id="MobiDB-lite"/>
    </source>
</evidence>
<proteinExistence type="predicted"/>
<accession>A0A9W7GH32</accession>
<feature type="transmembrane region" description="Helical" evidence="2">
    <location>
        <begin position="427"/>
        <end position="451"/>
    </location>
</feature>
<feature type="transmembrane region" description="Helical" evidence="2">
    <location>
        <begin position="340"/>
        <end position="358"/>
    </location>
</feature>
<reference evidence="4" key="1">
    <citation type="journal article" date="2023" name="Commun. Biol.">
        <title>Genome analysis of Parmales, the sister group of diatoms, reveals the evolutionary specialization of diatoms from phago-mixotrophs to photoautotrophs.</title>
        <authorList>
            <person name="Ban H."/>
            <person name="Sato S."/>
            <person name="Yoshikawa S."/>
            <person name="Yamada K."/>
            <person name="Nakamura Y."/>
            <person name="Ichinomiya M."/>
            <person name="Sato N."/>
            <person name="Blanc-Mathieu R."/>
            <person name="Endo H."/>
            <person name="Kuwata A."/>
            <person name="Ogata H."/>
        </authorList>
    </citation>
    <scope>NUCLEOTIDE SEQUENCE [LARGE SCALE GENOMIC DNA]</scope>
</reference>
<feature type="transmembrane region" description="Helical" evidence="2">
    <location>
        <begin position="755"/>
        <end position="773"/>
    </location>
</feature>
<feature type="transmembrane region" description="Helical" evidence="2">
    <location>
        <begin position="525"/>
        <end position="546"/>
    </location>
</feature>
<feature type="transmembrane region" description="Helical" evidence="2">
    <location>
        <begin position="779"/>
        <end position="798"/>
    </location>
</feature>
<feature type="transmembrane region" description="Helical" evidence="2">
    <location>
        <begin position="59"/>
        <end position="79"/>
    </location>
</feature>
<keyword evidence="2" id="KW-0812">Transmembrane</keyword>
<dbReference type="Proteomes" id="UP001165065">
    <property type="component" value="Unassembled WGS sequence"/>
</dbReference>
<feature type="transmembrane region" description="Helical" evidence="2">
    <location>
        <begin position="370"/>
        <end position="390"/>
    </location>
</feature>
<feature type="transmembrane region" description="Helical" evidence="2">
    <location>
        <begin position="115"/>
        <end position="133"/>
    </location>
</feature>
<feature type="compositionally biased region" description="Basic and acidic residues" evidence="1">
    <location>
        <begin position="979"/>
        <end position="1007"/>
    </location>
</feature>
<feature type="transmembrane region" description="Helical" evidence="2">
    <location>
        <begin position="30"/>
        <end position="47"/>
    </location>
</feature>
<feature type="transmembrane region" description="Helical" evidence="2">
    <location>
        <begin position="597"/>
        <end position="623"/>
    </location>
</feature>
<feature type="transmembrane region" description="Helical" evidence="2">
    <location>
        <begin position="678"/>
        <end position="705"/>
    </location>
</feature>
<sequence>MATLQETSIIAPLSSSLTADDKARPKLAKFWLFWFGFCHISLTVYFISLPFTTGQDLKLYRFNLTSLLHPGSVLMTLVLLTAPGAMRYLHVACLSLQMLILYLESPLKDFHTSQFIVHALMYIFVTPYAIFSSNANPTPEFYYNIVPKTFLIASVNAAYFSAPIMGCTVEQGFIRQDGFSQALCEDVLTSTQLLTTMIFAVAFLCIFHLPSVKLEPMSLPSFTLHTSDSSILALLFGSLICCIYVYTSMAEFDNEVDFKTWKKSNLISGQLWRGRINYSIRLLICFAVLIPPINHYSKVKPITILPASVRHIAISILHWVRSHTVGGSGVELAPIWRLMCYFMFTFLTIVLVLFALITSDEHATEYEANIITTFALLVAPTSFTTATFCFFSRPRSQSKARIIPISVPFVYGLAACLISTINDVDAITVAGVRSSSIFLLTSIGGVCLILISYNSQNYLRTFSDNQIQRYLLRFCTSVFPMIFVSCYLILEGISCAAHKTKRRADRCEGFVVCQYVLLINTTISFVSFALSSFLPLLPWSSVFLFTPPQENGEPVEGLQIYHIAVTITTSFLASITFGLRPEKEASSDSNYEAGAGIAAGIVSVFVWVILALWVSLITFYMAFVKLRILEEEDEEEDADEEEVGTPSFKADACKLLLSKLSTFNRLRQVKRERMPMSIIYRIGFSTMSVLNVLTAFLSIITHFLGEGDLTHINSSTGMFFLLMSEQLLPFGWVGSVLFTFSDYKSGTPSISRSESILTWAPSATSVCCLTFFWMQGRFYAGFIYVGITSASVTLGFACRRAKLSFLRKAGKEGCIEPNEHLVSTGVIGSAVLGPMVLVASQGISCLMTDFSGGRGEKELIYDDNSCDSIFTANRPLMLMFVYVTFQGVAFGWQRDMPTLEEIVRMKINKPQVIQGFAFAVGAIISLFLYSCGGNFGEKTKGYRTILVYVFCFTVMFSTSFQVIHRFRSKSKEKRKGKMKIGEEGEGERKRKESEPKGTEMESWGKKIKEMKKKSSGTSGQQVDEGIAGILGTLDPGFV</sequence>
<protein>
    <submittedName>
        <fullName evidence="3">Uncharacterized protein</fullName>
    </submittedName>
</protein>
<evidence type="ECO:0000313" key="4">
    <source>
        <dbReference type="Proteomes" id="UP001165065"/>
    </source>
</evidence>
<feature type="transmembrane region" description="Helical" evidence="2">
    <location>
        <begin position="145"/>
        <end position="166"/>
    </location>
</feature>
<feature type="transmembrane region" description="Helical" evidence="2">
    <location>
        <begin position="229"/>
        <end position="247"/>
    </location>
</feature>
<dbReference type="AlphaFoldDB" id="A0A9W7GH32"/>
<feature type="transmembrane region" description="Helical" evidence="2">
    <location>
        <begin position="717"/>
        <end position="743"/>
    </location>
</feature>
<feature type="transmembrane region" description="Helical" evidence="2">
    <location>
        <begin position="942"/>
        <end position="963"/>
    </location>
</feature>
<feature type="transmembrane region" description="Helical" evidence="2">
    <location>
        <begin position="278"/>
        <end position="296"/>
    </location>
</feature>
<feature type="transmembrane region" description="Helical" evidence="2">
    <location>
        <begin position="187"/>
        <end position="209"/>
    </location>
</feature>
<evidence type="ECO:0000313" key="3">
    <source>
        <dbReference type="EMBL" id="GMI44153.1"/>
    </source>
</evidence>
<evidence type="ECO:0000256" key="2">
    <source>
        <dbReference type="SAM" id="Phobius"/>
    </source>
</evidence>
<organism evidence="3 4">
    <name type="scientific">Triparma columacea</name>
    <dbReference type="NCBI Taxonomy" id="722753"/>
    <lineage>
        <taxon>Eukaryota</taxon>
        <taxon>Sar</taxon>
        <taxon>Stramenopiles</taxon>
        <taxon>Ochrophyta</taxon>
        <taxon>Bolidophyceae</taxon>
        <taxon>Parmales</taxon>
        <taxon>Triparmaceae</taxon>
        <taxon>Triparma</taxon>
    </lineage>
</organism>
<name>A0A9W7GH32_9STRA</name>
<dbReference type="EMBL" id="BRYA01001470">
    <property type="protein sequence ID" value="GMI44153.1"/>
    <property type="molecule type" value="Genomic_DNA"/>
</dbReference>
<keyword evidence="4" id="KW-1185">Reference proteome</keyword>
<feature type="region of interest" description="Disordered" evidence="1">
    <location>
        <begin position="974"/>
        <end position="1023"/>
    </location>
</feature>
<feature type="transmembrane region" description="Helical" evidence="2">
    <location>
        <begin position="402"/>
        <end position="421"/>
    </location>
</feature>
<keyword evidence="2" id="KW-0472">Membrane</keyword>